<sequence>MVLMITADPLEGTMADVWVLSPSHSEPEKSRLIRSDAITYLSTSAEELVAARVGSDDTVVLVHRATQGGRDLPEDFHLAYLAKLAVARGRARVSEEDLVLLADTDDNGAWDWSVLPVSELWPG</sequence>
<organism evidence="1 2">
    <name type="scientific">Streptomyces agglomeratus</name>
    <dbReference type="NCBI Taxonomy" id="285458"/>
    <lineage>
        <taxon>Bacteria</taxon>
        <taxon>Bacillati</taxon>
        <taxon>Actinomycetota</taxon>
        <taxon>Actinomycetes</taxon>
        <taxon>Kitasatosporales</taxon>
        <taxon>Streptomycetaceae</taxon>
        <taxon>Streptomyces</taxon>
    </lineage>
</organism>
<reference evidence="1 2" key="1">
    <citation type="submission" date="2016-08" db="EMBL/GenBank/DDBJ databases">
        <title>Complete genome sequence of Streptomyces agglomeratus strain 6-3-2, a novel anti-MRSA actinomycete isolated from Wuli of Tebit, China.</title>
        <authorList>
            <person name="Chen X."/>
        </authorList>
    </citation>
    <scope>NUCLEOTIDE SEQUENCE [LARGE SCALE GENOMIC DNA]</scope>
    <source>
        <strain evidence="1 2">6-3-2</strain>
    </source>
</reference>
<protein>
    <submittedName>
        <fullName evidence="1">Uncharacterized protein</fullName>
    </submittedName>
</protein>
<name>A0A1E5P1K0_9ACTN</name>
<dbReference type="AlphaFoldDB" id="A0A1E5P1K0"/>
<dbReference type="EMBL" id="MEHJ01000001">
    <property type="protein sequence ID" value="OEJ23421.1"/>
    <property type="molecule type" value="Genomic_DNA"/>
</dbReference>
<dbReference type="Proteomes" id="UP000095759">
    <property type="component" value="Unassembled WGS sequence"/>
</dbReference>
<evidence type="ECO:0000313" key="1">
    <source>
        <dbReference type="EMBL" id="OEJ23421.1"/>
    </source>
</evidence>
<keyword evidence="2" id="KW-1185">Reference proteome</keyword>
<gene>
    <name evidence="1" type="ORF">AS594_01875</name>
</gene>
<accession>A0A1E5P1K0</accession>
<comment type="caution">
    <text evidence="1">The sequence shown here is derived from an EMBL/GenBank/DDBJ whole genome shotgun (WGS) entry which is preliminary data.</text>
</comment>
<evidence type="ECO:0000313" key="2">
    <source>
        <dbReference type="Proteomes" id="UP000095759"/>
    </source>
</evidence>
<proteinExistence type="predicted"/>